<evidence type="ECO:0000313" key="3">
    <source>
        <dbReference type="RefSeq" id="XP_034253725.1"/>
    </source>
</evidence>
<evidence type="ECO:0000256" key="1">
    <source>
        <dbReference type="SAM" id="MobiDB-lite"/>
    </source>
</evidence>
<protein>
    <submittedName>
        <fullName evidence="3">Transcription factor SPT20 homolog</fullName>
    </submittedName>
</protein>
<accession>A0A6P9A840</accession>
<name>A0A6P9A840_THRPL</name>
<dbReference type="InParanoid" id="A0A6P9A840"/>
<dbReference type="Proteomes" id="UP000515158">
    <property type="component" value="Unplaced"/>
</dbReference>
<feature type="region of interest" description="Disordered" evidence="1">
    <location>
        <begin position="178"/>
        <end position="286"/>
    </location>
</feature>
<organism evidence="3">
    <name type="scientific">Thrips palmi</name>
    <name type="common">Melon thrips</name>
    <dbReference type="NCBI Taxonomy" id="161013"/>
    <lineage>
        <taxon>Eukaryota</taxon>
        <taxon>Metazoa</taxon>
        <taxon>Ecdysozoa</taxon>
        <taxon>Arthropoda</taxon>
        <taxon>Hexapoda</taxon>
        <taxon>Insecta</taxon>
        <taxon>Pterygota</taxon>
        <taxon>Neoptera</taxon>
        <taxon>Paraneoptera</taxon>
        <taxon>Thysanoptera</taxon>
        <taxon>Terebrantia</taxon>
        <taxon>Thripoidea</taxon>
        <taxon>Thripidae</taxon>
        <taxon>Thrips</taxon>
    </lineage>
</organism>
<proteinExistence type="predicted"/>
<gene>
    <name evidence="3" type="primary">LOC117652742</name>
</gene>
<dbReference type="OrthoDB" id="10551402at2759"/>
<sequence length="308" mass="34893">MASEGEAPTATSTAWFQRHHQPAQQPLQQLQHLQQHVLQQQHPQQQLLQQPVQYQPAYQPPLHLYQQQAVAAPQQAFQYEYQNYQLEPELVYEVAAVPQVVKKKPSYASLYPWPEKPAYRSVPLHVPSAAPSYTPQHHSGGYAGWTRIPVLDEEGGNQWVAWVPEELGDFVIVRKDKLKPKKKKVEEEEEEEPEPPKPKPKKKVKTIVEEDAPEEEPPKPKKKVKTIVEEEAPEEEPPKPKKKIKTIVEDEVPPKKTTKTTVTTEEQGEPGTSVKETSTSSDTRVTKTEVIEQASTMPESVSVPAPTK</sequence>
<dbReference type="KEGG" id="tpal:117652742"/>
<keyword evidence="2" id="KW-1185">Reference proteome</keyword>
<evidence type="ECO:0000313" key="2">
    <source>
        <dbReference type="Proteomes" id="UP000515158"/>
    </source>
</evidence>
<dbReference type="GeneID" id="117652742"/>
<dbReference type="AlphaFoldDB" id="A0A6P9A840"/>
<feature type="compositionally biased region" description="Polar residues" evidence="1">
    <location>
        <begin position="274"/>
        <end position="283"/>
    </location>
</feature>
<dbReference type="RefSeq" id="XP_034253725.1">
    <property type="nucleotide sequence ID" value="XM_034397834.1"/>
</dbReference>
<feature type="region of interest" description="Disordered" evidence="1">
    <location>
        <begin position="1"/>
        <end position="21"/>
    </location>
</feature>
<reference evidence="3" key="1">
    <citation type="submission" date="2025-08" db="UniProtKB">
        <authorList>
            <consortium name="RefSeq"/>
        </authorList>
    </citation>
    <scope>IDENTIFICATION</scope>
    <source>
        <tissue evidence="3">Total insect</tissue>
    </source>
</reference>